<reference evidence="14 15" key="1">
    <citation type="submission" date="2024-01" db="EMBL/GenBank/DDBJ databases">
        <authorList>
            <person name="Alioto T."/>
            <person name="Alioto T."/>
            <person name="Gomez Garrido J."/>
        </authorList>
    </citation>
    <scope>NUCLEOTIDE SEQUENCE [LARGE SCALE GENOMIC DNA]</scope>
</reference>
<dbReference type="PROSITE" id="PS00518">
    <property type="entry name" value="ZF_RING_1"/>
    <property type="match status" value="1"/>
</dbReference>
<evidence type="ECO:0000256" key="8">
    <source>
        <dbReference type="ARBA" id="ARBA00022786"/>
    </source>
</evidence>
<dbReference type="GO" id="GO:0008270">
    <property type="term" value="F:zinc ion binding"/>
    <property type="evidence" value="ECO:0007669"/>
    <property type="project" value="UniProtKB-KW"/>
</dbReference>
<dbReference type="SUPFAM" id="SSF57850">
    <property type="entry name" value="RING/U-box"/>
    <property type="match status" value="1"/>
</dbReference>
<evidence type="ECO:0000256" key="11">
    <source>
        <dbReference type="SAM" id="MobiDB-lite"/>
    </source>
</evidence>
<protein>
    <recommendedName>
        <fullName evidence="3">RING-type E3 ubiquitin transferase</fullName>
        <ecNumber evidence="3">2.3.2.27</ecNumber>
    </recommendedName>
</protein>
<accession>A0AAV1MWA7</accession>
<dbReference type="Pfam" id="PF00642">
    <property type="entry name" value="zf-CCCH"/>
    <property type="match status" value="1"/>
</dbReference>
<comment type="pathway">
    <text evidence="2">Protein modification; protein ubiquitination.</text>
</comment>
<feature type="domain" description="C3H1-type" evidence="13">
    <location>
        <begin position="53"/>
        <end position="80"/>
    </location>
</feature>
<evidence type="ECO:0000259" key="13">
    <source>
        <dbReference type="PROSITE" id="PS50103"/>
    </source>
</evidence>
<dbReference type="Gene3D" id="3.30.1370.210">
    <property type="match status" value="1"/>
</dbReference>
<keyword evidence="9 10" id="KW-0862">Zinc</keyword>
<dbReference type="Pfam" id="PF13639">
    <property type="entry name" value="zf-RING_2"/>
    <property type="match status" value="1"/>
</dbReference>
<feature type="zinc finger region" description="C3H1-type" evidence="10">
    <location>
        <begin position="306"/>
        <end position="334"/>
    </location>
</feature>
<dbReference type="InterPro" id="IPR017907">
    <property type="entry name" value="Znf_RING_CS"/>
</dbReference>
<feature type="domain" description="RING-type" evidence="12">
    <location>
        <begin position="224"/>
        <end position="278"/>
    </location>
</feature>
<evidence type="ECO:0000256" key="7">
    <source>
        <dbReference type="ARBA" id="ARBA00022771"/>
    </source>
</evidence>
<feature type="zinc finger region" description="C3H1-type" evidence="10">
    <location>
        <begin position="24"/>
        <end position="51"/>
    </location>
</feature>
<feature type="region of interest" description="Disordered" evidence="11">
    <location>
        <begin position="179"/>
        <end position="200"/>
    </location>
</feature>
<sequence length="391" mass="44474">MEGDWRHAQNTWRMGSEMERFSTGRSGGICRRFINGSCRLGPRCNYRHEWPVRSSSQICRYFQKGLCWYGDYCKYVHVLQPEGDAAIAGRRASVPTVSTSSVATALPDRRGSEPALLQTEVMSRWEHSMSHSHSVVNVSNPQYNTGRLAADIAEEQSQDNNTYLTASWESVQISGGAQAGAYDGRNEQETSSNQTDDVGAAAASTTQGIVGEIEAFLQSKNMTCGICMDKVYEKPDPRHQVFGILPNCSHSFCLHCIRTWRKTKDLGPDVVKSCPQCRVRSAFYVPNKYWVEGQAKENIIATFKEKFSKKSCSYYTRYRCCPFKTECLYRHDKTARRRSFPYHTEDEDDYDGVDLLNFFIAMTLLGGDDDDDDDNDDDFDFPFYLTEEYGF</sequence>
<dbReference type="EMBL" id="CAWUFR010000006">
    <property type="protein sequence ID" value="CAK6951375.1"/>
    <property type="molecule type" value="Genomic_DNA"/>
</dbReference>
<feature type="domain" description="C3H1-type" evidence="13">
    <location>
        <begin position="24"/>
        <end position="51"/>
    </location>
</feature>
<evidence type="ECO:0000313" key="14">
    <source>
        <dbReference type="EMBL" id="CAK6951375.1"/>
    </source>
</evidence>
<evidence type="ECO:0000256" key="9">
    <source>
        <dbReference type="ARBA" id="ARBA00022833"/>
    </source>
</evidence>
<dbReference type="Gene3D" id="3.30.40.10">
    <property type="entry name" value="Zinc/RING finger domain, C3HC4 (zinc finger)"/>
    <property type="match status" value="1"/>
</dbReference>
<name>A0AAV1MWA7_SCOSC</name>
<keyword evidence="4" id="KW-0808">Transferase</keyword>
<keyword evidence="7 10" id="KW-0863">Zinc-finger</keyword>
<keyword evidence="15" id="KW-1185">Reference proteome</keyword>
<dbReference type="PANTHER" id="PTHR11224">
    <property type="entry name" value="MAKORIN-RELATED"/>
    <property type="match status" value="1"/>
</dbReference>
<dbReference type="InterPro" id="IPR001841">
    <property type="entry name" value="Znf_RING"/>
</dbReference>
<dbReference type="InterPro" id="IPR000571">
    <property type="entry name" value="Znf_CCCH"/>
</dbReference>
<dbReference type="FunFam" id="3.30.40.10:FF:000117">
    <property type="entry name" value="Probable E3 ubiquitin-protein ligase makorin-1"/>
    <property type="match status" value="1"/>
</dbReference>
<feature type="domain" description="C3H1-type" evidence="13">
    <location>
        <begin position="306"/>
        <end position="334"/>
    </location>
</feature>
<evidence type="ECO:0000256" key="1">
    <source>
        <dbReference type="ARBA" id="ARBA00000900"/>
    </source>
</evidence>
<evidence type="ECO:0000256" key="3">
    <source>
        <dbReference type="ARBA" id="ARBA00012483"/>
    </source>
</evidence>
<evidence type="ECO:0000259" key="12">
    <source>
        <dbReference type="PROSITE" id="PS50089"/>
    </source>
</evidence>
<dbReference type="GO" id="GO:0061630">
    <property type="term" value="F:ubiquitin protein ligase activity"/>
    <property type="evidence" value="ECO:0007669"/>
    <property type="project" value="UniProtKB-EC"/>
</dbReference>
<dbReference type="InterPro" id="IPR013083">
    <property type="entry name" value="Znf_RING/FYVE/PHD"/>
</dbReference>
<organism evidence="14 15">
    <name type="scientific">Scomber scombrus</name>
    <name type="common">Atlantic mackerel</name>
    <name type="synonym">Scomber vernalis</name>
    <dbReference type="NCBI Taxonomy" id="13677"/>
    <lineage>
        <taxon>Eukaryota</taxon>
        <taxon>Metazoa</taxon>
        <taxon>Chordata</taxon>
        <taxon>Craniata</taxon>
        <taxon>Vertebrata</taxon>
        <taxon>Euteleostomi</taxon>
        <taxon>Actinopterygii</taxon>
        <taxon>Neopterygii</taxon>
        <taxon>Teleostei</taxon>
        <taxon>Neoteleostei</taxon>
        <taxon>Acanthomorphata</taxon>
        <taxon>Pelagiaria</taxon>
        <taxon>Scombriformes</taxon>
        <taxon>Scombridae</taxon>
        <taxon>Scomber</taxon>
    </lineage>
</organism>
<evidence type="ECO:0000256" key="2">
    <source>
        <dbReference type="ARBA" id="ARBA00004906"/>
    </source>
</evidence>
<keyword evidence="5 10" id="KW-0479">Metal-binding</keyword>
<dbReference type="InterPro" id="IPR036855">
    <property type="entry name" value="Znf_CCCH_sf"/>
</dbReference>
<feature type="zinc finger region" description="C3H1-type" evidence="10">
    <location>
        <begin position="53"/>
        <end position="80"/>
    </location>
</feature>
<evidence type="ECO:0000313" key="15">
    <source>
        <dbReference type="Proteomes" id="UP001314229"/>
    </source>
</evidence>
<proteinExistence type="predicted"/>
<comment type="catalytic activity">
    <reaction evidence="1">
        <text>S-ubiquitinyl-[E2 ubiquitin-conjugating enzyme]-L-cysteine + [acceptor protein]-L-lysine = [E2 ubiquitin-conjugating enzyme]-L-cysteine + N(6)-ubiquitinyl-[acceptor protein]-L-lysine.</text>
        <dbReference type="EC" id="2.3.2.27"/>
    </reaction>
</comment>
<dbReference type="Proteomes" id="UP001314229">
    <property type="component" value="Unassembled WGS sequence"/>
</dbReference>
<keyword evidence="8" id="KW-0833">Ubl conjugation pathway</keyword>
<dbReference type="SMART" id="SM00184">
    <property type="entry name" value="RING"/>
    <property type="match status" value="1"/>
</dbReference>
<dbReference type="PROSITE" id="PS50089">
    <property type="entry name" value="ZF_RING_2"/>
    <property type="match status" value="1"/>
</dbReference>
<evidence type="ECO:0000256" key="4">
    <source>
        <dbReference type="ARBA" id="ARBA00022679"/>
    </source>
</evidence>
<evidence type="ECO:0000256" key="10">
    <source>
        <dbReference type="PROSITE-ProRule" id="PRU00723"/>
    </source>
</evidence>
<keyword evidence="6" id="KW-0677">Repeat</keyword>
<dbReference type="EC" id="2.3.2.27" evidence="3"/>
<dbReference type="GO" id="GO:0000209">
    <property type="term" value="P:protein polyubiquitination"/>
    <property type="evidence" value="ECO:0007669"/>
    <property type="project" value="InterPro"/>
</dbReference>
<dbReference type="AlphaFoldDB" id="A0AAV1MWA7"/>
<dbReference type="InterPro" id="IPR045072">
    <property type="entry name" value="MKRN-like"/>
</dbReference>
<gene>
    <name evidence="14" type="ORF">FSCOSCO3_A008522</name>
</gene>
<comment type="caution">
    <text evidence="14">The sequence shown here is derived from an EMBL/GenBank/DDBJ whole genome shotgun (WGS) entry which is preliminary data.</text>
</comment>
<dbReference type="PROSITE" id="PS50103">
    <property type="entry name" value="ZF_C3H1"/>
    <property type="match status" value="3"/>
</dbReference>
<dbReference type="SMART" id="SM00356">
    <property type="entry name" value="ZnF_C3H1"/>
    <property type="match status" value="3"/>
</dbReference>
<evidence type="ECO:0000256" key="5">
    <source>
        <dbReference type="ARBA" id="ARBA00022723"/>
    </source>
</evidence>
<dbReference type="PANTHER" id="PTHR11224:SF39">
    <property type="entry name" value="RING-TYPE E3 UBIQUITIN TRANSFERASE"/>
    <property type="match status" value="1"/>
</dbReference>
<dbReference type="SUPFAM" id="SSF90229">
    <property type="entry name" value="CCCH zinc finger"/>
    <property type="match status" value="1"/>
</dbReference>
<evidence type="ECO:0000256" key="6">
    <source>
        <dbReference type="ARBA" id="ARBA00022737"/>
    </source>
</evidence>